<evidence type="ECO:0000256" key="3">
    <source>
        <dbReference type="PIRSR" id="PIRSR001359-3"/>
    </source>
</evidence>
<dbReference type="Gene3D" id="3.20.20.70">
    <property type="entry name" value="Aldolase class I"/>
    <property type="match status" value="1"/>
</dbReference>
<gene>
    <name evidence="4" type="ordered locus">Toce_1875</name>
</gene>
<feature type="binding site" evidence="2">
    <location>
        <begin position="203"/>
        <end position="205"/>
    </location>
    <ligand>
        <name>dihydroxyacetone phosphate</name>
        <dbReference type="ChEBI" id="CHEBI:57642"/>
    </ligand>
</feature>
<feature type="binding site" evidence="3">
    <location>
        <position position="100"/>
    </location>
    <ligand>
        <name>Zn(2+)</name>
        <dbReference type="ChEBI" id="CHEBI:29105"/>
        <label>2</label>
    </ligand>
</feature>
<name>D9RZ51_THEOJ</name>
<evidence type="ECO:0000256" key="1">
    <source>
        <dbReference type="PIRSR" id="PIRSR001359-1"/>
    </source>
</evidence>
<sequence length="298" mass="32589">MLVSTKVILEKAKQYGFGVAAPNVINMETVEAAFEAASELNAPIIIDVAEPHGVEKLGPIVKYYAEKFSHVIASLHLDHGTSFEIAIKAIKEGYTSIMVDRSTLPFEENVAQVKEIVKIAHAAGVSVEAELGHVGQGYEYEKTRDEGLTKVDEAVEYVKQTGVDMLAVAIGTSHGTYRGLPRIDFELLEKISSAVDVPLVIHGGSGTGDENLKKAVKMGIQKVNLFTDLSNAGLNAMYEYIKNGDIAAEEEDFETGKVVKVPPNLFNAFRSAKEGYKRMLKHYMCLFESDDKAGLYKI</sequence>
<evidence type="ECO:0000313" key="5">
    <source>
        <dbReference type="Proteomes" id="UP000000272"/>
    </source>
</evidence>
<dbReference type="Pfam" id="PF01116">
    <property type="entry name" value="F_bP_aldolase"/>
    <property type="match status" value="1"/>
</dbReference>
<dbReference type="SUPFAM" id="SSF51569">
    <property type="entry name" value="Aldolase"/>
    <property type="match status" value="1"/>
</dbReference>
<comment type="cofactor">
    <cofactor evidence="3">
        <name>Zn(2+)</name>
        <dbReference type="ChEBI" id="CHEBI:29105"/>
    </cofactor>
    <text evidence="3">Binds 2 Zn(2+) ions per subunit. One is catalytic and the other provides a structural contribution.</text>
</comment>
<keyword evidence="3" id="KW-0862">Zinc</keyword>
<reference evidence="4 5" key="1">
    <citation type="journal article" date="2010" name="Stand. Genomic Sci.">
        <title>Complete genome sequence of Thermosediminibacter oceani type strain (JW/IW-1228P).</title>
        <authorList>
            <person name="Pitluck S."/>
            <person name="Yasawong M."/>
            <person name="Munk C."/>
            <person name="Nolan M."/>
            <person name="Lapidus A."/>
            <person name="Lucas S."/>
            <person name="Glavina Del Rio T."/>
            <person name="Tice H."/>
            <person name="Cheng J.F."/>
            <person name="Bruce D."/>
            <person name="Detter C."/>
            <person name="Tapia R."/>
            <person name="Han C."/>
            <person name="Goodwin L."/>
            <person name="Liolios K."/>
            <person name="Ivanova N."/>
            <person name="Mavromatis K."/>
            <person name="Mikhailova N."/>
            <person name="Pati A."/>
            <person name="Chen A."/>
            <person name="Palaniappan K."/>
            <person name="Land M."/>
            <person name="Hauser L."/>
            <person name="Chang Y.J."/>
            <person name="Jeffries C.D."/>
            <person name="Rohde M."/>
            <person name="Spring S."/>
            <person name="Sikorski J."/>
            <person name="Goker M."/>
            <person name="Woyke T."/>
            <person name="Bristow J."/>
            <person name="Eisen J.A."/>
            <person name="Markowitz V."/>
            <person name="Hugenholtz P."/>
            <person name="Kyrpides N.C."/>
            <person name="Klenk H.P."/>
        </authorList>
    </citation>
    <scope>NUCLEOTIDE SEQUENCE [LARGE SCALE GENOMIC DNA]</scope>
    <source>
        <strain evidence="5">ATCC BAA-1034 / DSM 16646 / JW/IW-1228P</strain>
    </source>
</reference>
<dbReference type="InterPro" id="IPR050246">
    <property type="entry name" value="Class_II_FBP_aldolase"/>
</dbReference>
<keyword evidence="4" id="KW-0456">Lyase</keyword>
<keyword evidence="3" id="KW-0479">Metal-binding</keyword>
<dbReference type="eggNOG" id="COG0191">
    <property type="taxonomic scope" value="Bacteria"/>
</dbReference>
<dbReference type="OrthoDB" id="9803995at2"/>
<accession>D9RZ51</accession>
<dbReference type="PIRSF" id="PIRSF001359">
    <property type="entry name" value="F_bP_aldolase_II"/>
    <property type="match status" value="1"/>
</dbReference>
<evidence type="ECO:0000256" key="2">
    <source>
        <dbReference type="PIRSR" id="PIRSR001359-2"/>
    </source>
</evidence>
<feature type="binding site" evidence="2">
    <location>
        <position position="175"/>
    </location>
    <ligand>
        <name>dihydroxyacetone phosphate</name>
        <dbReference type="ChEBI" id="CHEBI:57642"/>
    </ligand>
</feature>
<dbReference type="EC" id="4.1.2.40" evidence="4"/>
<evidence type="ECO:0000313" key="4">
    <source>
        <dbReference type="EMBL" id="ADL08605.1"/>
    </source>
</evidence>
<feature type="binding site" evidence="3">
    <location>
        <position position="79"/>
    </location>
    <ligand>
        <name>Zn(2+)</name>
        <dbReference type="ChEBI" id="CHEBI:29105"/>
        <label>1</label>
        <note>catalytic</note>
    </ligand>
</feature>
<dbReference type="PANTHER" id="PTHR30304:SF0">
    <property type="entry name" value="D-TAGATOSE-1,6-BISPHOSPHATE ALDOLASE SUBUNIT GATY-RELATED"/>
    <property type="match status" value="1"/>
</dbReference>
<dbReference type="HOGENOM" id="CLU_040088_0_1_9"/>
<dbReference type="GO" id="GO:0008270">
    <property type="term" value="F:zinc ion binding"/>
    <property type="evidence" value="ECO:0007669"/>
    <property type="project" value="InterPro"/>
</dbReference>
<feature type="binding site" evidence="3">
    <location>
        <position position="202"/>
    </location>
    <ligand>
        <name>Zn(2+)</name>
        <dbReference type="ChEBI" id="CHEBI:29105"/>
        <label>1</label>
        <note>catalytic</note>
    </ligand>
</feature>
<dbReference type="CDD" id="cd00947">
    <property type="entry name" value="TBP_aldolase_IIB"/>
    <property type="match status" value="1"/>
</dbReference>
<dbReference type="Proteomes" id="UP000000272">
    <property type="component" value="Chromosome"/>
</dbReference>
<feature type="binding site" evidence="3">
    <location>
        <position position="130"/>
    </location>
    <ligand>
        <name>Zn(2+)</name>
        <dbReference type="ChEBI" id="CHEBI:29105"/>
        <label>2</label>
    </ligand>
</feature>
<dbReference type="EMBL" id="CP002131">
    <property type="protein sequence ID" value="ADL08605.1"/>
    <property type="molecule type" value="Genomic_DNA"/>
</dbReference>
<dbReference type="AlphaFoldDB" id="D9RZ51"/>
<dbReference type="InterPro" id="IPR013785">
    <property type="entry name" value="Aldolase_TIM"/>
</dbReference>
<feature type="binding site" evidence="3">
    <location>
        <position position="174"/>
    </location>
    <ligand>
        <name>Zn(2+)</name>
        <dbReference type="ChEBI" id="CHEBI:29105"/>
        <label>1</label>
        <note>catalytic</note>
    </ligand>
</feature>
<organism evidence="4 5">
    <name type="scientific">Thermosediminibacter oceani (strain ATCC BAA-1034 / DSM 16646 / JW/IW-1228P)</name>
    <dbReference type="NCBI Taxonomy" id="555079"/>
    <lineage>
        <taxon>Bacteria</taxon>
        <taxon>Bacillati</taxon>
        <taxon>Bacillota</taxon>
        <taxon>Clostridia</taxon>
        <taxon>Thermosediminibacterales</taxon>
        <taxon>Thermosediminibacteraceae</taxon>
        <taxon>Thermosediminibacter</taxon>
    </lineage>
</organism>
<keyword evidence="5" id="KW-1185">Reference proteome</keyword>
<dbReference type="InterPro" id="IPR000771">
    <property type="entry name" value="FBA_II"/>
</dbReference>
<dbReference type="NCBIfam" id="TIGR00167">
    <property type="entry name" value="cbbA"/>
    <property type="match status" value="1"/>
</dbReference>
<dbReference type="GO" id="GO:0009025">
    <property type="term" value="F:tagatose-bisphosphate aldolase activity"/>
    <property type="evidence" value="ECO:0007669"/>
    <property type="project" value="UniProtKB-EC"/>
</dbReference>
<dbReference type="KEGG" id="toc:Toce_1875"/>
<proteinExistence type="predicted"/>
<dbReference type="RefSeq" id="WP_013276626.1">
    <property type="nucleotide sequence ID" value="NC_014377.1"/>
</dbReference>
<feature type="binding site" evidence="2">
    <location>
        <begin position="224"/>
        <end position="227"/>
    </location>
    <ligand>
        <name>dihydroxyacetone phosphate</name>
        <dbReference type="ChEBI" id="CHEBI:57642"/>
    </ligand>
</feature>
<dbReference type="GO" id="GO:0005975">
    <property type="term" value="P:carbohydrate metabolic process"/>
    <property type="evidence" value="ECO:0007669"/>
    <property type="project" value="InterPro"/>
</dbReference>
<dbReference type="PANTHER" id="PTHR30304">
    <property type="entry name" value="D-TAGATOSE-1,6-BISPHOSPHATE ALDOLASE"/>
    <property type="match status" value="1"/>
</dbReference>
<feature type="active site" description="Proton donor" evidence="1">
    <location>
        <position position="78"/>
    </location>
</feature>
<dbReference type="STRING" id="555079.Toce_1875"/>
<protein>
    <submittedName>
        <fullName evidence="4">Ketose-bisphosphate aldolase</fullName>
        <ecNumber evidence="4">4.1.2.40</ecNumber>
    </submittedName>
</protein>